<dbReference type="OrthoDB" id="9768177at2"/>
<feature type="domain" description="TonB-dependent receptor plug" evidence="9">
    <location>
        <begin position="116"/>
        <end position="221"/>
    </location>
</feature>
<dbReference type="EMBL" id="FPBK01000004">
    <property type="protein sequence ID" value="SFU47198.1"/>
    <property type="molecule type" value="Genomic_DNA"/>
</dbReference>
<dbReference type="NCBIfam" id="TIGR04057">
    <property type="entry name" value="SusC_RagA_signa"/>
    <property type="match status" value="1"/>
</dbReference>
<name>A0A1I7GFL7_9FLAO</name>
<feature type="signal peptide" evidence="8">
    <location>
        <begin position="1"/>
        <end position="21"/>
    </location>
</feature>
<dbReference type="InterPro" id="IPR008969">
    <property type="entry name" value="CarboxyPept-like_regulatory"/>
</dbReference>
<evidence type="ECO:0000259" key="9">
    <source>
        <dbReference type="Pfam" id="PF07715"/>
    </source>
</evidence>
<evidence type="ECO:0000256" key="1">
    <source>
        <dbReference type="ARBA" id="ARBA00004571"/>
    </source>
</evidence>
<dbReference type="Pfam" id="PF07715">
    <property type="entry name" value="Plug"/>
    <property type="match status" value="1"/>
</dbReference>
<dbReference type="InterPro" id="IPR012910">
    <property type="entry name" value="Plug_dom"/>
</dbReference>
<keyword evidence="8" id="KW-0732">Signal</keyword>
<keyword evidence="11" id="KW-1185">Reference proteome</keyword>
<accession>A0A1I7GFL7</accession>
<dbReference type="SUPFAM" id="SSF49464">
    <property type="entry name" value="Carboxypeptidase regulatory domain-like"/>
    <property type="match status" value="1"/>
</dbReference>
<evidence type="ECO:0000256" key="5">
    <source>
        <dbReference type="ARBA" id="ARBA00023136"/>
    </source>
</evidence>
<proteinExistence type="inferred from homology"/>
<keyword evidence="6 7" id="KW-0998">Cell outer membrane</keyword>
<dbReference type="Gene3D" id="2.170.130.10">
    <property type="entry name" value="TonB-dependent receptor, plug domain"/>
    <property type="match status" value="1"/>
</dbReference>
<evidence type="ECO:0000256" key="3">
    <source>
        <dbReference type="ARBA" id="ARBA00022452"/>
    </source>
</evidence>
<sequence>MEKLKILFFSCMFFVSFLVLGQQTKTITGIVKDDQGVALPGANVTVEGTTNGTVTDFDGNYQLNNVEVGSVLIFTYVGMKEQRVEVGDQDEIDVVLTISSSLLDEVVIVAYGTQTKRDLTGAVTSVSSEELEQFPATDVNQSIQGKVSGVQITQNSGSPGSAMSINIRGVASFGSNDPLYVVDGFPTQDISFLNPSDIESISVLKDASAAAIYGVRANAGVVIIKTKTGVKDRIIVSLDSFVSIQTTPQQIDMLDASTFAGFALETGTAQGVDTLSEWSNPESLTNVNWQDYAFDTGFKQVYNIGIRGGGEKSKTAFSLGMVDDDGTVVSAEYKRYNIGLNSEYDIAKGLKARASVKYAYSETYNNLSAGFYGFARVFDNVPYLGGGGITEPYDDNGNYGAFTDSNLISSSINVIGNALLTDNENATDNLLSNLALDYEIIEGLKVTGKFGYQLTSYSGSSFNPSYFRSANDQNANATYYVSQSKSRQYLGEFLVNYKKAFDAHNFDLLVGSSAQKQLYDNIATTGQGYLNNSIRDLSASESIINYSGTHGTATFASTFARLNYSYDEKYSFTATVRRDGVGNKFSSDNLYGVFPSVAGAWNIDREKFMEDSIFDLLKLRASWGETGNSQGIEAFKYLASYTSGATQDNSGYVFGGNPVSGLALASLANPDLTWESQIQTNIGLDFELLDSRFYGTLDYFNKSAKDFLLDQTIPAQNGFTTMSVNAGNVVNEGIEVMLGYRKTEGEFTWDVSANISVINNEITDLGNQDFVTYPSNFTPSFNTSWSGFTRSYVGGNVGAFYGYRAEGIFQSQSEIDALNASAPDGEYQPAYGLNPIAPGDRKFKDLNGDGEITAEDREIIGSPVPDFYGGLNVNASYKNWDFQLSFYGTYGNEVLNFIKSQNESLGAYGYNSVYTNVSQEYYNNRWTPENPSNTYARAVVEDTNRNGRISDYFVEDGSFLKLRNVKVGYNLPQGILDKISASKATVFMSGQNLFTITNYSGLDPEIGTATDIDGNGGVQTRGIDFGAYPNSATITLGFNLQF</sequence>
<evidence type="ECO:0000256" key="7">
    <source>
        <dbReference type="PROSITE-ProRule" id="PRU01360"/>
    </source>
</evidence>
<comment type="similarity">
    <text evidence="7">Belongs to the TonB-dependent receptor family.</text>
</comment>
<dbReference type="NCBIfam" id="TIGR04056">
    <property type="entry name" value="OMP_RagA_SusC"/>
    <property type="match status" value="1"/>
</dbReference>
<dbReference type="PROSITE" id="PS52016">
    <property type="entry name" value="TONB_DEPENDENT_REC_3"/>
    <property type="match status" value="1"/>
</dbReference>
<feature type="chain" id="PRO_5011465374" evidence="8">
    <location>
        <begin position="22"/>
        <end position="1042"/>
    </location>
</feature>
<dbReference type="InterPro" id="IPR023997">
    <property type="entry name" value="TonB-dep_OMP_SusC/RagA_CS"/>
</dbReference>
<dbReference type="GO" id="GO:0009279">
    <property type="term" value="C:cell outer membrane"/>
    <property type="evidence" value="ECO:0007669"/>
    <property type="project" value="UniProtKB-SubCell"/>
</dbReference>
<dbReference type="InterPro" id="IPR037066">
    <property type="entry name" value="Plug_dom_sf"/>
</dbReference>
<protein>
    <submittedName>
        <fullName evidence="10">TonB-linked outer membrane protein, SusC/RagA family</fullName>
    </submittedName>
</protein>
<evidence type="ECO:0000256" key="4">
    <source>
        <dbReference type="ARBA" id="ARBA00022692"/>
    </source>
</evidence>
<evidence type="ECO:0000313" key="11">
    <source>
        <dbReference type="Proteomes" id="UP000199138"/>
    </source>
</evidence>
<comment type="subcellular location">
    <subcellularLocation>
        <location evidence="1 7">Cell outer membrane</location>
        <topology evidence="1 7">Multi-pass membrane protein</topology>
    </subcellularLocation>
</comment>
<keyword evidence="2 7" id="KW-0813">Transport</keyword>
<organism evidence="10 11">
    <name type="scientific">Pustulibacterium marinum</name>
    <dbReference type="NCBI Taxonomy" id="1224947"/>
    <lineage>
        <taxon>Bacteria</taxon>
        <taxon>Pseudomonadati</taxon>
        <taxon>Bacteroidota</taxon>
        <taxon>Flavobacteriia</taxon>
        <taxon>Flavobacteriales</taxon>
        <taxon>Flavobacteriaceae</taxon>
        <taxon>Pustulibacterium</taxon>
    </lineage>
</organism>
<dbReference type="FunFam" id="2.170.130.10:FF:000008">
    <property type="entry name" value="SusC/RagA family TonB-linked outer membrane protein"/>
    <property type="match status" value="1"/>
</dbReference>
<dbReference type="RefSeq" id="WP_093024633.1">
    <property type="nucleotide sequence ID" value="NZ_FPBK01000004.1"/>
</dbReference>
<dbReference type="AlphaFoldDB" id="A0A1I7GFL7"/>
<keyword evidence="3 7" id="KW-1134">Transmembrane beta strand</keyword>
<evidence type="ECO:0000256" key="2">
    <source>
        <dbReference type="ARBA" id="ARBA00022448"/>
    </source>
</evidence>
<dbReference type="Gene3D" id="2.40.170.20">
    <property type="entry name" value="TonB-dependent receptor, beta-barrel domain"/>
    <property type="match status" value="1"/>
</dbReference>
<evidence type="ECO:0000256" key="8">
    <source>
        <dbReference type="SAM" id="SignalP"/>
    </source>
</evidence>
<dbReference type="InterPro" id="IPR036942">
    <property type="entry name" value="Beta-barrel_TonB_sf"/>
</dbReference>
<keyword evidence="4 7" id="KW-0812">Transmembrane</keyword>
<dbReference type="SUPFAM" id="SSF56935">
    <property type="entry name" value="Porins"/>
    <property type="match status" value="1"/>
</dbReference>
<dbReference type="STRING" id="1224947.SAMN05216480_104176"/>
<dbReference type="Proteomes" id="UP000199138">
    <property type="component" value="Unassembled WGS sequence"/>
</dbReference>
<dbReference type="InterPro" id="IPR023996">
    <property type="entry name" value="TonB-dep_OMP_SusC/RagA"/>
</dbReference>
<gene>
    <name evidence="10" type="ORF">SAMN05216480_104176</name>
</gene>
<keyword evidence="5 7" id="KW-0472">Membrane</keyword>
<evidence type="ECO:0000256" key="6">
    <source>
        <dbReference type="ARBA" id="ARBA00023237"/>
    </source>
</evidence>
<dbReference type="Gene3D" id="2.60.40.1120">
    <property type="entry name" value="Carboxypeptidase-like, regulatory domain"/>
    <property type="match status" value="1"/>
</dbReference>
<reference evidence="10 11" key="1">
    <citation type="submission" date="2016-10" db="EMBL/GenBank/DDBJ databases">
        <authorList>
            <person name="de Groot N.N."/>
        </authorList>
    </citation>
    <scope>NUCLEOTIDE SEQUENCE [LARGE SCALE GENOMIC DNA]</scope>
    <source>
        <strain evidence="10 11">CGMCC 1.12333</strain>
    </source>
</reference>
<evidence type="ECO:0000313" key="10">
    <source>
        <dbReference type="EMBL" id="SFU47198.1"/>
    </source>
</evidence>
<dbReference type="Pfam" id="PF13715">
    <property type="entry name" value="CarbopepD_reg_2"/>
    <property type="match status" value="1"/>
</dbReference>
<dbReference type="InterPro" id="IPR039426">
    <property type="entry name" value="TonB-dep_rcpt-like"/>
</dbReference>